<reference evidence="6 7" key="1">
    <citation type="submission" date="2014-11" db="EMBL/GenBank/DDBJ databases">
        <authorList>
            <person name="Zhu J."/>
            <person name="Qi W."/>
            <person name="Song R."/>
        </authorList>
    </citation>
    <scope>NUCLEOTIDE SEQUENCE [LARGE SCALE GENOMIC DNA]</scope>
</reference>
<dbReference type="PROSITE" id="PS00028">
    <property type="entry name" value="ZINC_FINGER_C2H2_1"/>
    <property type="match status" value="1"/>
</dbReference>
<feature type="region of interest" description="Disordered" evidence="2">
    <location>
        <begin position="28"/>
        <end position="53"/>
    </location>
</feature>
<dbReference type="InParanoid" id="A0A0G4FK76"/>
<protein>
    <recommendedName>
        <fullName evidence="5">C2H2-type domain-containing protein</fullName>
    </recommendedName>
</protein>
<feature type="chain" id="PRO_5005188886" description="C2H2-type domain-containing protein" evidence="4">
    <location>
        <begin position="27"/>
        <end position="292"/>
    </location>
</feature>
<keyword evidence="1" id="KW-0863">Zinc-finger</keyword>
<evidence type="ECO:0000259" key="5">
    <source>
        <dbReference type="PROSITE" id="PS50157"/>
    </source>
</evidence>
<organism evidence="6 7">
    <name type="scientific">Vitrella brassicaformis (strain CCMP3155)</name>
    <dbReference type="NCBI Taxonomy" id="1169540"/>
    <lineage>
        <taxon>Eukaryota</taxon>
        <taxon>Sar</taxon>
        <taxon>Alveolata</taxon>
        <taxon>Colpodellida</taxon>
        <taxon>Vitrellaceae</taxon>
        <taxon>Vitrella</taxon>
    </lineage>
</organism>
<feature type="domain" description="C2H2-type" evidence="5">
    <location>
        <begin position="112"/>
        <end position="135"/>
    </location>
</feature>
<evidence type="ECO:0000256" key="3">
    <source>
        <dbReference type="SAM" id="Phobius"/>
    </source>
</evidence>
<proteinExistence type="predicted"/>
<feature type="transmembrane region" description="Helical" evidence="3">
    <location>
        <begin position="231"/>
        <end position="252"/>
    </location>
</feature>
<keyword evidence="1" id="KW-0862">Zinc</keyword>
<keyword evidence="3" id="KW-1133">Transmembrane helix</keyword>
<dbReference type="PANTHER" id="PTHR21385:SF0">
    <property type="entry name" value="RE51073P"/>
    <property type="match status" value="1"/>
</dbReference>
<evidence type="ECO:0000256" key="2">
    <source>
        <dbReference type="SAM" id="MobiDB-lite"/>
    </source>
</evidence>
<dbReference type="OMA" id="HVCEAIT"/>
<evidence type="ECO:0000256" key="4">
    <source>
        <dbReference type="SAM" id="SignalP"/>
    </source>
</evidence>
<keyword evidence="4" id="KW-0732">Signal</keyword>
<dbReference type="GO" id="GO:0008270">
    <property type="term" value="F:zinc ion binding"/>
    <property type="evidence" value="ECO:0007669"/>
    <property type="project" value="UniProtKB-KW"/>
</dbReference>
<keyword evidence="3" id="KW-0472">Membrane</keyword>
<gene>
    <name evidence="6" type="ORF">Vbra_15589</name>
</gene>
<evidence type="ECO:0000313" key="7">
    <source>
        <dbReference type="Proteomes" id="UP000041254"/>
    </source>
</evidence>
<accession>A0A0G4FK76</accession>
<dbReference type="VEuPathDB" id="CryptoDB:Vbra_15589"/>
<dbReference type="InterPro" id="IPR013087">
    <property type="entry name" value="Znf_C2H2_type"/>
</dbReference>
<dbReference type="PANTHER" id="PTHR21385">
    <property type="entry name" value="ZINC FINGER PROTEIN-RELATED"/>
    <property type="match status" value="1"/>
</dbReference>
<sequence length="292" mass="34017">MCTRWRRFLLVLAAWLPHLFVPNTASKKHHHSYSKSDKQRPAAPRYHTKEESPVGCSRAVSRWVRAALHEYIVPQAKKVVGFKWPPKCGMDPDHDYYHYQESQKVKLKSGHYQCSLCKKLFRTEYYIDVHMDTRHPDSINNATHCLADLCEVFDVCNGPPHRRRKPTSVCDEHKLEAAHELCDREVTRCFPLSSTARLLHVDVRRRYCSHLNCKDWLERHRSLHQETSHTVVVAVAVIVMVVVLGFVAMCLLQVGEPVDEDVHGSQRAHQQQKQQFRTFKEIVGRQRKTKPI</sequence>
<keyword evidence="1" id="KW-0479">Metal-binding</keyword>
<name>A0A0G4FK76_VITBC</name>
<feature type="signal peptide" evidence="4">
    <location>
        <begin position="1"/>
        <end position="26"/>
    </location>
</feature>
<dbReference type="EMBL" id="CDMY01000447">
    <property type="protein sequence ID" value="CEM13784.1"/>
    <property type="molecule type" value="Genomic_DNA"/>
</dbReference>
<dbReference type="AlphaFoldDB" id="A0A0G4FK76"/>
<dbReference type="Proteomes" id="UP000041254">
    <property type="component" value="Unassembled WGS sequence"/>
</dbReference>
<dbReference type="OrthoDB" id="438866at2759"/>
<keyword evidence="7" id="KW-1185">Reference proteome</keyword>
<evidence type="ECO:0000256" key="1">
    <source>
        <dbReference type="PROSITE-ProRule" id="PRU00042"/>
    </source>
</evidence>
<dbReference type="PROSITE" id="PS50157">
    <property type="entry name" value="ZINC_FINGER_C2H2_2"/>
    <property type="match status" value="1"/>
</dbReference>
<keyword evidence="3" id="KW-0812">Transmembrane</keyword>
<evidence type="ECO:0000313" key="6">
    <source>
        <dbReference type="EMBL" id="CEM13784.1"/>
    </source>
</evidence>